<accession>A0ACC2T8U8</accession>
<dbReference type="EMBL" id="QTSX02003563">
    <property type="protein sequence ID" value="KAJ9070712.1"/>
    <property type="molecule type" value="Genomic_DNA"/>
</dbReference>
<dbReference type="Proteomes" id="UP001165960">
    <property type="component" value="Unassembled WGS sequence"/>
</dbReference>
<evidence type="ECO:0000313" key="2">
    <source>
        <dbReference type="Proteomes" id="UP001165960"/>
    </source>
</evidence>
<organism evidence="1 2">
    <name type="scientific">Entomophthora muscae</name>
    <dbReference type="NCBI Taxonomy" id="34485"/>
    <lineage>
        <taxon>Eukaryota</taxon>
        <taxon>Fungi</taxon>
        <taxon>Fungi incertae sedis</taxon>
        <taxon>Zoopagomycota</taxon>
        <taxon>Entomophthoromycotina</taxon>
        <taxon>Entomophthoromycetes</taxon>
        <taxon>Entomophthorales</taxon>
        <taxon>Entomophthoraceae</taxon>
        <taxon>Entomophthora</taxon>
    </lineage>
</organism>
<proteinExistence type="predicted"/>
<comment type="caution">
    <text evidence="1">The sequence shown here is derived from an EMBL/GenBank/DDBJ whole genome shotgun (WGS) entry which is preliminary data.</text>
</comment>
<protein>
    <submittedName>
        <fullName evidence="1">60S ribosomal protein L14</fullName>
    </submittedName>
</protein>
<evidence type="ECO:0000313" key="1">
    <source>
        <dbReference type="EMBL" id="KAJ9070712.1"/>
    </source>
</evidence>
<name>A0ACC2T8U8_9FUNG</name>
<keyword evidence="1" id="KW-0689">Ribosomal protein</keyword>
<sequence length="138" mass="15590">MTKVFKRYVEVGRGAVLRGGKYDQKLVIIVDIVDHNRALVEGPTSDVPRHVEAFKNMDLTNIVIPKLPRGASTKYLKACAEKAEVAKTWAATAWSIKIEARKKRAALNDFERFNVMVLKKKRSALIAEQQRLLKKQSA</sequence>
<reference evidence="1" key="1">
    <citation type="submission" date="2022-04" db="EMBL/GenBank/DDBJ databases">
        <title>Genome of the entomopathogenic fungus Entomophthora muscae.</title>
        <authorList>
            <person name="Elya C."/>
            <person name="Lovett B.R."/>
            <person name="Lee E."/>
            <person name="Macias A.M."/>
            <person name="Hajek A.E."/>
            <person name="De Bivort B.L."/>
            <person name="Kasson M.T."/>
            <person name="De Fine Licht H.H."/>
            <person name="Stajich J.E."/>
        </authorList>
    </citation>
    <scope>NUCLEOTIDE SEQUENCE</scope>
    <source>
        <strain evidence="1">Berkeley</strain>
    </source>
</reference>
<keyword evidence="2" id="KW-1185">Reference proteome</keyword>
<gene>
    <name evidence="1" type="primary">RPL14_1</name>
    <name evidence="1" type="ORF">DSO57_1004943</name>
</gene>
<keyword evidence="1" id="KW-0687">Ribonucleoprotein</keyword>